<comment type="caution">
    <text evidence="2">The sequence shown here is derived from an EMBL/GenBank/DDBJ whole genome shotgun (WGS) entry which is preliminary data.</text>
</comment>
<dbReference type="InterPro" id="IPR036515">
    <property type="entry name" value="Transposase_17_sf"/>
</dbReference>
<gene>
    <name evidence="2" type="ORF">US40_C0006G0026</name>
</gene>
<dbReference type="GO" id="GO:0006313">
    <property type="term" value="P:DNA transposition"/>
    <property type="evidence" value="ECO:0007669"/>
    <property type="project" value="InterPro"/>
</dbReference>
<name>A0A0G0INF9_9BACT</name>
<dbReference type="SUPFAM" id="SSF143422">
    <property type="entry name" value="Transposase IS200-like"/>
    <property type="match status" value="1"/>
</dbReference>
<dbReference type="PATRIC" id="fig|1618486.3.peg.546"/>
<feature type="domain" description="Transposase IS200-like" evidence="1">
    <location>
        <begin position="11"/>
        <end position="159"/>
    </location>
</feature>
<dbReference type="PANTHER" id="PTHR34322:SF2">
    <property type="entry name" value="TRANSPOSASE IS200-LIKE DOMAIN-CONTAINING PROTEIN"/>
    <property type="match status" value="1"/>
</dbReference>
<dbReference type="AlphaFoldDB" id="A0A0G0INF9"/>
<dbReference type="EMBL" id="LBSV01000006">
    <property type="protein sequence ID" value="KKQ25709.1"/>
    <property type="molecule type" value="Genomic_DNA"/>
</dbReference>
<dbReference type="GO" id="GO:0003677">
    <property type="term" value="F:DNA binding"/>
    <property type="evidence" value="ECO:0007669"/>
    <property type="project" value="InterPro"/>
</dbReference>
<dbReference type="Pfam" id="PF01797">
    <property type="entry name" value="Y1_Tnp"/>
    <property type="match status" value="1"/>
</dbReference>
<dbReference type="Gene3D" id="3.30.70.1290">
    <property type="entry name" value="Transposase IS200-like"/>
    <property type="match status" value="1"/>
</dbReference>
<dbReference type="SMART" id="SM01321">
    <property type="entry name" value="Y1_Tnp"/>
    <property type="match status" value="1"/>
</dbReference>
<organism evidence="2 3">
    <name type="scientific">Candidatus Roizmanbacteria bacterium GW2011_GWC2_37_13</name>
    <dbReference type="NCBI Taxonomy" id="1618486"/>
    <lineage>
        <taxon>Bacteria</taxon>
        <taxon>Candidatus Roizmaniibacteriota</taxon>
    </lineage>
</organism>
<accession>A0A0G0INF9</accession>
<dbReference type="PANTHER" id="PTHR34322">
    <property type="entry name" value="TRANSPOSASE, Y1_TNP DOMAIN-CONTAINING"/>
    <property type="match status" value="1"/>
</dbReference>
<reference evidence="2 3" key="1">
    <citation type="journal article" date="2015" name="Nature">
        <title>rRNA introns, odd ribosomes, and small enigmatic genomes across a large radiation of phyla.</title>
        <authorList>
            <person name="Brown C.T."/>
            <person name="Hug L.A."/>
            <person name="Thomas B.C."/>
            <person name="Sharon I."/>
            <person name="Castelle C.J."/>
            <person name="Singh A."/>
            <person name="Wilkins M.J."/>
            <person name="Williams K.H."/>
            <person name="Banfield J.F."/>
        </authorList>
    </citation>
    <scope>NUCLEOTIDE SEQUENCE [LARGE SCALE GENOMIC DNA]</scope>
</reference>
<evidence type="ECO:0000313" key="2">
    <source>
        <dbReference type="EMBL" id="KKQ25709.1"/>
    </source>
</evidence>
<protein>
    <recommendedName>
        <fullName evidence="1">Transposase IS200-like domain-containing protein</fullName>
    </recommendedName>
</protein>
<sequence>MPGKNALKIYVEKGFYHVYNRGVNKLPIFFDEQDYRALLSYIDLYLLPKQELIERIKMNNLLSEEEKNKRIAKLLFLDNFYERIEILNYVFMPNHFHFVLRQTDKNDMKLFIKSLFTKYSQYFNRKYMRVGHLFQGRYKAILIKKEEYLLHLSRYIHLNPKELLKENKNLFDYPWSSYKLYVKGNGPKWLSKDYILSYFKKDQDLGFSSYQSFVEGYKEKSERETDVYEKLIID</sequence>
<evidence type="ECO:0000259" key="1">
    <source>
        <dbReference type="SMART" id="SM01321"/>
    </source>
</evidence>
<evidence type="ECO:0000313" key="3">
    <source>
        <dbReference type="Proteomes" id="UP000034917"/>
    </source>
</evidence>
<dbReference type="InterPro" id="IPR002686">
    <property type="entry name" value="Transposase_17"/>
</dbReference>
<dbReference type="Proteomes" id="UP000034917">
    <property type="component" value="Unassembled WGS sequence"/>
</dbReference>
<proteinExistence type="predicted"/>
<dbReference type="GO" id="GO:0004803">
    <property type="term" value="F:transposase activity"/>
    <property type="evidence" value="ECO:0007669"/>
    <property type="project" value="InterPro"/>
</dbReference>